<dbReference type="AlphaFoldDB" id="A0AAW1PZ37"/>
<gene>
    <name evidence="3" type="ORF">WJX73_004524</name>
</gene>
<dbReference type="GO" id="GO:0047734">
    <property type="term" value="F:CDP-glycerol diphosphatase activity"/>
    <property type="evidence" value="ECO:0007669"/>
    <property type="project" value="TreeGrafter"/>
</dbReference>
<accession>A0AAW1PZ37</accession>
<evidence type="ECO:0000313" key="3">
    <source>
        <dbReference type="EMBL" id="KAK9813913.1"/>
    </source>
</evidence>
<organism evidence="3 4">
    <name type="scientific">Symbiochloris irregularis</name>
    <dbReference type="NCBI Taxonomy" id="706552"/>
    <lineage>
        <taxon>Eukaryota</taxon>
        <taxon>Viridiplantae</taxon>
        <taxon>Chlorophyta</taxon>
        <taxon>core chlorophytes</taxon>
        <taxon>Trebouxiophyceae</taxon>
        <taxon>Trebouxiales</taxon>
        <taxon>Trebouxiaceae</taxon>
        <taxon>Symbiochloris</taxon>
    </lineage>
</organism>
<dbReference type="EMBL" id="JALJOQ010000002">
    <property type="protein sequence ID" value="KAK9813913.1"/>
    <property type="molecule type" value="Genomic_DNA"/>
</dbReference>
<reference evidence="3 4" key="1">
    <citation type="journal article" date="2024" name="Nat. Commun.">
        <title>Phylogenomics reveals the evolutionary origins of lichenization in chlorophyte algae.</title>
        <authorList>
            <person name="Puginier C."/>
            <person name="Libourel C."/>
            <person name="Otte J."/>
            <person name="Skaloud P."/>
            <person name="Haon M."/>
            <person name="Grisel S."/>
            <person name="Petersen M."/>
            <person name="Berrin J.G."/>
            <person name="Delaux P.M."/>
            <person name="Dal Grande F."/>
            <person name="Keller J."/>
        </authorList>
    </citation>
    <scope>NUCLEOTIDE SEQUENCE [LARGE SCALE GENOMIC DNA]</scope>
    <source>
        <strain evidence="3 4">SAG 2036</strain>
    </source>
</reference>
<dbReference type="GO" id="GO:0047631">
    <property type="term" value="F:ADP-ribose diphosphatase activity"/>
    <property type="evidence" value="ECO:0007669"/>
    <property type="project" value="TreeGrafter"/>
</dbReference>
<sequence length="355" mass="39788">MATHTNVNLVPGGVSSTGRAYTIPLPANWSQDSTTERSKQSESAGTSGRQFRFGIISDVQYANIDDGLSYSKVPRYYRASRNGLARAVSAWREQQVEWAIHLGDLVDGFQPRDESEAALDMLLAEFDRLQRPHWHVLANHDLYNFPREVLNRRLGLNTGQPEGCSYYHWSPHPQWRIVVLDAYDVSVWGWPPEDNRHKEALKILERYNPNEDKNNPSGLEGPARRFVQFNGGASATQLGWLRATLADIAAKGQRAIVCCHVALHPETAVGHCLLWNYQEVLDELQSSNVVVATFAGHAHCDGQQRDHAGIHHRVLNAIIETPPDRDCYGWVDVFPDRLELTGVGELQSSTMSFAA</sequence>
<name>A0AAW1PZ37_9CHLO</name>
<dbReference type="PANTHER" id="PTHR16509:SF1">
    <property type="entry name" value="MANGANESE-DEPENDENT ADP-RIBOSE_CDP-ALCOHOL DIPHOSPHATASE"/>
    <property type="match status" value="1"/>
</dbReference>
<dbReference type="SUPFAM" id="SSF56300">
    <property type="entry name" value="Metallo-dependent phosphatases"/>
    <property type="match status" value="1"/>
</dbReference>
<keyword evidence="4" id="KW-1185">Reference proteome</keyword>
<dbReference type="Proteomes" id="UP001465755">
    <property type="component" value="Unassembled WGS sequence"/>
</dbReference>
<dbReference type="GO" id="GO:0008663">
    <property type="term" value="F:2',3'-cyclic-nucleotide 2'-phosphodiesterase activity"/>
    <property type="evidence" value="ECO:0007669"/>
    <property type="project" value="TreeGrafter"/>
</dbReference>
<comment type="caution">
    <text evidence="3">The sequence shown here is derived from an EMBL/GenBank/DDBJ whole genome shotgun (WGS) entry which is preliminary data.</text>
</comment>
<feature type="region of interest" description="Disordered" evidence="1">
    <location>
        <begin position="25"/>
        <end position="46"/>
    </location>
</feature>
<evidence type="ECO:0000259" key="2">
    <source>
        <dbReference type="Pfam" id="PF00149"/>
    </source>
</evidence>
<dbReference type="InterPro" id="IPR004843">
    <property type="entry name" value="Calcineurin-like_PHP"/>
</dbReference>
<dbReference type="PANTHER" id="PTHR16509">
    <property type="match status" value="1"/>
</dbReference>
<evidence type="ECO:0000313" key="4">
    <source>
        <dbReference type="Proteomes" id="UP001465755"/>
    </source>
</evidence>
<dbReference type="Pfam" id="PF00149">
    <property type="entry name" value="Metallophos"/>
    <property type="match status" value="1"/>
</dbReference>
<protein>
    <recommendedName>
        <fullName evidence="2">Calcineurin-like phosphoesterase domain-containing protein</fullName>
    </recommendedName>
</protein>
<feature type="domain" description="Calcineurin-like phosphoesterase" evidence="2">
    <location>
        <begin position="51"/>
        <end position="300"/>
    </location>
</feature>
<dbReference type="GO" id="GO:0030145">
    <property type="term" value="F:manganese ion binding"/>
    <property type="evidence" value="ECO:0007669"/>
    <property type="project" value="TreeGrafter"/>
</dbReference>
<evidence type="ECO:0000256" key="1">
    <source>
        <dbReference type="SAM" id="MobiDB-lite"/>
    </source>
</evidence>
<proteinExistence type="predicted"/>
<dbReference type="Gene3D" id="3.60.21.10">
    <property type="match status" value="1"/>
</dbReference>
<dbReference type="InterPro" id="IPR029052">
    <property type="entry name" value="Metallo-depent_PP-like"/>
</dbReference>